<organism evidence="2 3">
    <name type="scientific">Thiopseudomonas acetoxidans</name>
    <dbReference type="NCBI Taxonomy" id="3041622"/>
    <lineage>
        <taxon>Bacteria</taxon>
        <taxon>Pseudomonadati</taxon>
        <taxon>Pseudomonadota</taxon>
        <taxon>Gammaproteobacteria</taxon>
        <taxon>Pseudomonadales</taxon>
        <taxon>Pseudomonadaceae</taxon>
        <taxon>Thiopseudomonas</taxon>
    </lineage>
</organism>
<dbReference type="EC" id="3.1.4.-" evidence="2"/>
<reference evidence="2 3" key="1">
    <citation type="submission" date="2023-06" db="EMBL/GenBank/DDBJ databases">
        <title>Thiopseudomonas sp. CY1220 draft genome sequence.</title>
        <authorList>
            <person name="Zhao G."/>
            <person name="An M."/>
        </authorList>
    </citation>
    <scope>NUCLEOTIDE SEQUENCE [LARGE SCALE GENOMIC DNA]</scope>
    <source>
        <strain evidence="2 3">CY1220</strain>
    </source>
</reference>
<dbReference type="InterPro" id="IPR037522">
    <property type="entry name" value="HD_GYP_dom"/>
</dbReference>
<dbReference type="Proteomes" id="UP001241056">
    <property type="component" value="Unassembled WGS sequence"/>
</dbReference>
<dbReference type="NCBIfam" id="TIGR00277">
    <property type="entry name" value="HDIG"/>
    <property type="match status" value="1"/>
</dbReference>
<dbReference type="InterPro" id="IPR021812">
    <property type="entry name" value="DUF3391"/>
</dbReference>
<protein>
    <submittedName>
        <fullName evidence="2">HD-GYP domain-containing protein</fullName>
        <ecNumber evidence="2">3.1.4.-</ecNumber>
    </submittedName>
</protein>
<sequence>MLKQIPVSSVVLGMYIHELCGSWMDHPFWKTGFLLDNPTDLQRLRQSSVTEVWIDVSKGLDAQEGVTQEQANQRAQSILAAANKQTEQSDLVSELQRAANICERSRDAVVSMFSDVRMGKAVDIQQVETALNEMTESVMRHPGALISLARLKQVDEYTYMHSVAVSALMMALARQMQFDEEQMREAGLAGLLHDLGKMAIPESILNKPTSLTDTEFERIRMHPLYGARYLKRGISSVSPEVQDACLHHHEKIDGSGYPHKLTHEEIGLLSRMTAVCDVYDAVTSDRPYKKGWGPSEAIQRMAQWHGHFDPQIFQAFVRTVGIYPIGSLVRLASGRLGVVIEQDQNSLLKPKVKVFFSSKSKVPVEQEIIDLAGARCNEEIVARERVEDWGFKNFDQLWME</sequence>
<evidence type="ECO:0000259" key="1">
    <source>
        <dbReference type="PROSITE" id="PS51832"/>
    </source>
</evidence>
<dbReference type="RefSeq" id="WP_289410483.1">
    <property type="nucleotide sequence ID" value="NZ_JAUCDY010000005.1"/>
</dbReference>
<keyword evidence="2" id="KW-0378">Hydrolase</keyword>
<dbReference type="PROSITE" id="PS51832">
    <property type="entry name" value="HD_GYP"/>
    <property type="match status" value="1"/>
</dbReference>
<proteinExistence type="predicted"/>
<evidence type="ECO:0000313" key="3">
    <source>
        <dbReference type="Proteomes" id="UP001241056"/>
    </source>
</evidence>
<gene>
    <name evidence="2" type="ORF">QEZ41_05960</name>
</gene>
<comment type="caution">
    <text evidence="2">The sequence shown here is derived from an EMBL/GenBank/DDBJ whole genome shotgun (WGS) entry which is preliminary data.</text>
</comment>
<dbReference type="GO" id="GO:0016787">
    <property type="term" value="F:hydrolase activity"/>
    <property type="evidence" value="ECO:0007669"/>
    <property type="project" value="UniProtKB-KW"/>
</dbReference>
<accession>A0ABT7SNQ7</accession>
<dbReference type="SMART" id="SM00471">
    <property type="entry name" value="HDc"/>
    <property type="match status" value="1"/>
</dbReference>
<dbReference type="PANTHER" id="PTHR43155:SF2">
    <property type="entry name" value="CYCLIC DI-GMP PHOSPHODIESTERASE PA4108"/>
    <property type="match status" value="1"/>
</dbReference>
<dbReference type="PANTHER" id="PTHR43155">
    <property type="entry name" value="CYCLIC DI-GMP PHOSPHODIESTERASE PA4108-RELATED"/>
    <property type="match status" value="1"/>
</dbReference>
<dbReference type="EMBL" id="JAUCDY010000005">
    <property type="protein sequence ID" value="MDM7857823.1"/>
    <property type="molecule type" value="Genomic_DNA"/>
</dbReference>
<feature type="domain" description="HD-GYP" evidence="1">
    <location>
        <begin position="137"/>
        <end position="332"/>
    </location>
</feature>
<dbReference type="SUPFAM" id="SSF109604">
    <property type="entry name" value="HD-domain/PDEase-like"/>
    <property type="match status" value="1"/>
</dbReference>
<dbReference type="Gene3D" id="1.10.3210.10">
    <property type="entry name" value="Hypothetical protein af1432"/>
    <property type="match status" value="1"/>
</dbReference>
<dbReference type="InterPro" id="IPR006675">
    <property type="entry name" value="HDIG_dom"/>
</dbReference>
<name>A0ABT7SNQ7_9GAMM</name>
<keyword evidence="3" id="KW-1185">Reference proteome</keyword>
<dbReference type="Pfam" id="PF13487">
    <property type="entry name" value="HD_5"/>
    <property type="match status" value="1"/>
</dbReference>
<evidence type="ECO:0000313" key="2">
    <source>
        <dbReference type="EMBL" id="MDM7857823.1"/>
    </source>
</evidence>
<dbReference type="Pfam" id="PF11871">
    <property type="entry name" value="DUF3391"/>
    <property type="match status" value="1"/>
</dbReference>
<dbReference type="CDD" id="cd00077">
    <property type="entry name" value="HDc"/>
    <property type="match status" value="1"/>
</dbReference>
<dbReference type="InterPro" id="IPR003607">
    <property type="entry name" value="HD/PDEase_dom"/>
</dbReference>